<evidence type="ECO:0000313" key="3">
    <source>
        <dbReference type="EMBL" id="PIQ72188.1"/>
    </source>
</evidence>
<evidence type="ECO:0000313" key="4">
    <source>
        <dbReference type="Proteomes" id="UP000229570"/>
    </source>
</evidence>
<dbReference type="AlphaFoldDB" id="A0A2H0KLQ1"/>
<organism evidence="3 4">
    <name type="scientific">Candidatus Roizmanbacteria bacterium CG11_big_fil_rev_8_21_14_0_20_35_14</name>
    <dbReference type="NCBI Taxonomy" id="1974855"/>
    <lineage>
        <taxon>Bacteria</taxon>
        <taxon>Candidatus Roizmaniibacteriota</taxon>
    </lineage>
</organism>
<dbReference type="SUPFAM" id="SSF53448">
    <property type="entry name" value="Nucleotide-diphospho-sugar transferases"/>
    <property type="match status" value="1"/>
</dbReference>
<dbReference type="InterPro" id="IPR001173">
    <property type="entry name" value="Glyco_trans_2-like"/>
</dbReference>
<gene>
    <name evidence="3" type="ORF">COV86_04355</name>
</gene>
<reference evidence="3 4" key="1">
    <citation type="submission" date="2017-09" db="EMBL/GenBank/DDBJ databases">
        <title>Depth-based differentiation of microbial function through sediment-hosted aquifers and enrichment of novel symbionts in the deep terrestrial subsurface.</title>
        <authorList>
            <person name="Probst A.J."/>
            <person name="Ladd B."/>
            <person name="Jarett J.K."/>
            <person name="Geller-Mcgrath D.E."/>
            <person name="Sieber C.M."/>
            <person name="Emerson J.B."/>
            <person name="Anantharaman K."/>
            <person name="Thomas B.C."/>
            <person name="Malmstrom R."/>
            <person name="Stieglmeier M."/>
            <person name="Klingl A."/>
            <person name="Woyke T."/>
            <person name="Ryan C.M."/>
            <person name="Banfield J.F."/>
        </authorList>
    </citation>
    <scope>NUCLEOTIDE SEQUENCE [LARGE SCALE GENOMIC DNA]</scope>
    <source>
        <strain evidence="3">CG11_big_fil_rev_8_21_14_0_20_35_14</strain>
    </source>
</reference>
<name>A0A2H0KLQ1_9BACT</name>
<dbReference type="Proteomes" id="UP000229570">
    <property type="component" value="Unassembled WGS sequence"/>
</dbReference>
<comment type="caution">
    <text evidence="3">The sequence shown here is derived from an EMBL/GenBank/DDBJ whole genome shotgun (WGS) entry which is preliminary data.</text>
</comment>
<dbReference type="Gene3D" id="3.90.550.10">
    <property type="entry name" value="Spore Coat Polysaccharide Biosynthesis Protein SpsA, Chain A"/>
    <property type="match status" value="1"/>
</dbReference>
<accession>A0A2H0KLQ1</accession>
<sequence>MKVRLSVLIITKNNEETIEKTIESVKNFDEIIVVDSCSTDKTREKVHKVGTGYYPVRTKVFVKGFDDIGKQRAYGLKYATDDWVLILDSDEIMSKELAREIKVTLRQAQGDKTDREGDKTDREGDKTDREGDKHVMVSLTNHNITAYEIPFQSYFLGRPLRYGGEDYYQIRLIKKDSVDILPSLVHNRFRIKKGKIGKLKGNIHHYSYRSIGQVYRKFTDYAFKTAQIKAEISERSSLKKIFLYPLHMFWSRFIKDKGYKDGLFRIPLDLGFAYMEWLTYCLLAISNVKTQISNLNRKS</sequence>
<evidence type="ECO:0000256" key="1">
    <source>
        <dbReference type="SAM" id="MobiDB-lite"/>
    </source>
</evidence>
<dbReference type="InterPro" id="IPR029044">
    <property type="entry name" value="Nucleotide-diphossugar_trans"/>
</dbReference>
<dbReference type="EMBL" id="PCVL01000066">
    <property type="protein sequence ID" value="PIQ72188.1"/>
    <property type="molecule type" value="Genomic_DNA"/>
</dbReference>
<feature type="domain" description="Glycosyltransferase 2-like" evidence="2">
    <location>
        <begin position="6"/>
        <end position="97"/>
    </location>
</feature>
<proteinExistence type="predicted"/>
<dbReference type="PANTHER" id="PTHR43630">
    <property type="entry name" value="POLY-BETA-1,6-N-ACETYL-D-GLUCOSAMINE SYNTHASE"/>
    <property type="match status" value="1"/>
</dbReference>
<dbReference type="PANTHER" id="PTHR43630:SF2">
    <property type="entry name" value="GLYCOSYLTRANSFERASE"/>
    <property type="match status" value="1"/>
</dbReference>
<dbReference type="CDD" id="cd02511">
    <property type="entry name" value="Beta4Glucosyltransferase"/>
    <property type="match status" value="1"/>
</dbReference>
<dbReference type="Pfam" id="PF00535">
    <property type="entry name" value="Glycos_transf_2"/>
    <property type="match status" value="1"/>
</dbReference>
<protein>
    <recommendedName>
        <fullName evidence="2">Glycosyltransferase 2-like domain-containing protein</fullName>
    </recommendedName>
</protein>
<feature type="region of interest" description="Disordered" evidence="1">
    <location>
        <begin position="108"/>
        <end position="132"/>
    </location>
</feature>
<evidence type="ECO:0000259" key="2">
    <source>
        <dbReference type="Pfam" id="PF00535"/>
    </source>
</evidence>